<feature type="transmembrane region" description="Helical" evidence="13">
    <location>
        <begin position="573"/>
        <end position="597"/>
    </location>
</feature>
<evidence type="ECO:0000256" key="12">
    <source>
        <dbReference type="ARBA" id="ARBA00048014"/>
    </source>
</evidence>
<feature type="transmembrane region" description="Helical" evidence="13">
    <location>
        <begin position="647"/>
        <end position="668"/>
    </location>
</feature>
<feature type="transmembrane region" description="Helical" evidence="13">
    <location>
        <begin position="688"/>
        <end position="715"/>
    </location>
</feature>
<feature type="domain" description="Chitin synthase N-terminal" evidence="15">
    <location>
        <begin position="137"/>
        <end position="206"/>
    </location>
</feature>
<dbReference type="Proteomes" id="UP001498398">
    <property type="component" value="Unassembled WGS sequence"/>
</dbReference>
<dbReference type="EMBL" id="JBANRG010000002">
    <property type="protein sequence ID" value="KAK7470694.1"/>
    <property type="molecule type" value="Genomic_DNA"/>
</dbReference>
<evidence type="ECO:0000313" key="17">
    <source>
        <dbReference type="Proteomes" id="UP001498398"/>
    </source>
</evidence>
<dbReference type="GO" id="GO:0004100">
    <property type="term" value="F:chitin synthase activity"/>
    <property type="evidence" value="ECO:0007669"/>
    <property type="project" value="UniProtKB-EC"/>
</dbReference>
<evidence type="ECO:0000256" key="4">
    <source>
        <dbReference type="ARBA" id="ARBA00022676"/>
    </source>
</evidence>
<evidence type="ECO:0000256" key="2">
    <source>
        <dbReference type="ARBA" id="ARBA00012543"/>
    </source>
</evidence>
<evidence type="ECO:0000259" key="15">
    <source>
        <dbReference type="Pfam" id="PF08407"/>
    </source>
</evidence>
<feature type="transmembrane region" description="Helical" evidence="13">
    <location>
        <begin position="865"/>
        <end position="889"/>
    </location>
</feature>
<feature type="compositionally biased region" description="Polar residues" evidence="14">
    <location>
        <begin position="1"/>
        <end position="14"/>
    </location>
</feature>
<dbReference type="InterPro" id="IPR013616">
    <property type="entry name" value="Chitin_synth_N"/>
</dbReference>
<accession>A0ABR1K186</accession>
<evidence type="ECO:0000313" key="16">
    <source>
        <dbReference type="EMBL" id="KAK7470694.1"/>
    </source>
</evidence>
<keyword evidence="9 13" id="KW-0961">Cell wall biogenesis/degradation</keyword>
<evidence type="ECO:0000256" key="9">
    <source>
        <dbReference type="ARBA" id="ARBA00023316"/>
    </source>
</evidence>
<protein>
    <recommendedName>
        <fullName evidence="2 13">Chitin synthase</fullName>
        <ecNumber evidence="2 13">2.4.1.16</ecNumber>
    </recommendedName>
</protein>
<feature type="transmembrane region" description="Helical" evidence="13">
    <location>
        <begin position="617"/>
        <end position="635"/>
    </location>
</feature>
<evidence type="ECO:0000256" key="6">
    <source>
        <dbReference type="ARBA" id="ARBA00022692"/>
    </source>
</evidence>
<gene>
    <name evidence="16" type="primary">CHS7_1</name>
    <name evidence="16" type="ORF">VKT23_002116</name>
</gene>
<evidence type="ECO:0000256" key="10">
    <source>
        <dbReference type="ARBA" id="ARBA00024009"/>
    </source>
</evidence>
<feature type="region of interest" description="Disordered" evidence="14">
    <location>
        <begin position="1"/>
        <end position="79"/>
    </location>
</feature>
<dbReference type="InterPro" id="IPR004835">
    <property type="entry name" value="Chitin_synth"/>
</dbReference>
<evidence type="ECO:0000256" key="11">
    <source>
        <dbReference type="ARBA" id="ARBA00038055"/>
    </source>
</evidence>
<evidence type="ECO:0000256" key="13">
    <source>
        <dbReference type="RuleBase" id="RU366040"/>
    </source>
</evidence>
<name>A0ABR1K186_9AGAR</name>
<comment type="similarity">
    <text evidence="11">Belongs to the chitin synthase family. Class III subfamily.</text>
</comment>
<dbReference type="CDD" id="cd04190">
    <property type="entry name" value="Chitin_synth_C"/>
    <property type="match status" value="1"/>
</dbReference>
<keyword evidence="6 13" id="KW-0812">Transmembrane</keyword>
<dbReference type="Pfam" id="PF01644">
    <property type="entry name" value="Chitin_synth_1"/>
    <property type="match status" value="1"/>
</dbReference>
<feature type="transmembrane region" description="Helical" evidence="13">
    <location>
        <begin position="825"/>
        <end position="845"/>
    </location>
</feature>
<evidence type="ECO:0000256" key="14">
    <source>
        <dbReference type="SAM" id="MobiDB-lite"/>
    </source>
</evidence>
<reference evidence="16 17" key="1">
    <citation type="submission" date="2024-01" db="EMBL/GenBank/DDBJ databases">
        <title>A draft genome for the cacao thread blight pathogen Marasmiellus scandens.</title>
        <authorList>
            <person name="Baruah I.K."/>
            <person name="Leung J."/>
            <person name="Bukari Y."/>
            <person name="Amoako-Attah I."/>
            <person name="Meinhardt L.W."/>
            <person name="Bailey B.A."/>
            <person name="Cohen S.P."/>
        </authorList>
    </citation>
    <scope>NUCLEOTIDE SEQUENCE [LARGE SCALE GENOMIC DNA]</scope>
    <source>
        <strain evidence="16 17">GH-19</strain>
    </source>
</reference>
<dbReference type="SUPFAM" id="SSF53448">
    <property type="entry name" value="Nucleotide-diphospho-sugar transferases"/>
    <property type="match status" value="1"/>
</dbReference>
<evidence type="ECO:0000256" key="8">
    <source>
        <dbReference type="ARBA" id="ARBA00023136"/>
    </source>
</evidence>
<keyword evidence="17" id="KW-1185">Reference proteome</keyword>
<evidence type="ECO:0000256" key="5">
    <source>
        <dbReference type="ARBA" id="ARBA00022679"/>
    </source>
</evidence>
<keyword evidence="4 13" id="KW-0328">Glycosyltransferase</keyword>
<sequence length="900" mass="101445">MDSRQPPSVSSHSTYVEEDPFADGNTNTRQRLQFAEPQHPYPSSRNLSPASMPRPFESSSSIPGEFGGHGQFEEDEVEKQPLTAGQAFTGGFYPPGPVDPTAYGDPYGDRPASVVSNSTNGVESAWRRRQTIKRGVTRKVKLTQGNFITEYAVPTPVVSAIEAKYTATKTTEFSHMRYTAATCDPDEFSEANGYSLRTKMYNRETELLIAVTSYNEDKTLYARTLHGVMLNIRDICKTKQSKYWRRQAEEGNPGWQKITVALIVDGLEPMDKSVLDILATVGVYQDGVMKKQVDGKDTVAHIFEYTTQLSVDASPQLVLPVADDPNNLVPVQIIFVLKAKNQKKINSHRWLFNAIGKMLNPEVCVLIDAGTKPGHKSIYYLWEAFYNDPHLGGCCGEIHAMIKGGKKLLNPLVAAQNFEYKMSNILDKPLESSFGYVSVLPGAFSAYRYRAILGRPLEQYFHGDHSLADRLGDKGIYGMNIFTKNMFLAEDRILCFELVSKKNDRWTLTYVKPSKAETDVPETAVELIGQRRRWLNGSFAASVYAVVNFFQLYRSGHGIFRMFFFHIQGIYNIASLVFSWFSLANIWLTFSILIDLLPGQNIVIFGTETITFWVNVALKWLYLSFLALQFILALGNRPKGERTAYTVTLWVFAVLALYLLVCSLWLTFKAFLNIPETIKQANGDVIKAFVTGPVGALIAAMLSTFGIYIFASFLYRDPWHMFSSFFQYLLLAPSFTNVLNVYAFCNLHDVSWGTKGSDKADALPSVSSSKVKGDTAVVEDTTKPQEDVDAAFKETVTRAVTKVHVKEEIEKPTMDDQNKTFRTRLVALWMLSNATLAIAIANLNGLPTNDATADEEKLREKQQTYFAVILYSTFALSLVRFIGCLWYWFKRNLFRWCRRN</sequence>
<evidence type="ECO:0000256" key="1">
    <source>
        <dbReference type="ARBA" id="ARBA00004651"/>
    </source>
</evidence>
<dbReference type="InterPro" id="IPR029044">
    <property type="entry name" value="Nucleotide-diphossugar_trans"/>
</dbReference>
<dbReference type="PANTHER" id="PTHR22914:SF11">
    <property type="entry name" value="CHITIN SYNTHASE B"/>
    <property type="match status" value="1"/>
</dbReference>
<comment type="function">
    <text evidence="10 13">Polymerizes chitin, a structural polymer of the cell wall and septum, by transferring the sugar moiety of UDP-GlcNAc to the non-reducing end of the growing chitin polymer.</text>
</comment>
<keyword evidence="5 13" id="KW-0808">Transferase</keyword>
<keyword evidence="3 13" id="KW-1003">Cell membrane</keyword>
<comment type="catalytic activity">
    <reaction evidence="12 13">
        <text>[(1-&gt;4)-N-acetyl-beta-D-glucosaminyl](n) + UDP-N-acetyl-alpha-D-glucosamine = [(1-&gt;4)-N-acetyl-beta-D-glucosaminyl](n+1) + UDP + H(+)</text>
        <dbReference type="Rhea" id="RHEA:16637"/>
        <dbReference type="Rhea" id="RHEA-COMP:9593"/>
        <dbReference type="Rhea" id="RHEA-COMP:9595"/>
        <dbReference type="ChEBI" id="CHEBI:15378"/>
        <dbReference type="ChEBI" id="CHEBI:17029"/>
        <dbReference type="ChEBI" id="CHEBI:57705"/>
        <dbReference type="ChEBI" id="CHEBI:58223"/>
        <dbReference type="EC" id="2.4.1.16"/>
    </reaction>
</comment>
<keyword evidence="7 13" id="KW-1133">Transmembrane helix</keyword>
<evidence type="ECO:0000256" key="7">
    <source>
        <dbReference type="ARBA" id="ARBA00022989"/>
    </source>
</evidence>
<comment type="subcellular location">
    <subcellularLocation>
        <location evidence="1 13">Cell membrane</location>
        <topology evidence="1 13">Multi-pass membrane protein</topology>
    </subcellularLocation>
</comment>
<dbReference type="EC" id="2.4.1.16" evidence="2 13"/>
<keyword evidence="8 13" id="KW-0472">Membrane</keyword>
<organism evidence="16 17">
    <name type="scientific">Marasmiellus scandens</name>
    <dbReference type="NCBI Taxonomy" id="2682957"/>
    <lineage>
        <taxon>Eukaryota</taxon>
        <taxon>Fungi</taxon>
        <taxon>Dikarya</taxon>
        <taxon>Basidiomycota</taxon>
        <taxon>Agaricomycotina</taxon>
        <taxon>Agaricomycetes</taxon>
        <taxon>Agaricomycetidae</taxon>
        <taxon>Agaricales</taxon>
        <taxon>Marasmiineae</taxon>
        <taxon>Omphalotaceae</taxon>
        <taxon>Marasmiellus</taxon>
    </lineage>
</organism>
<comment type="caution">
    <text evidence="16">The sequence shown here is derived from an EMBL/GenBank/DDBJ whole genome shotgun (WGS) entry which is preliminary data.</text>
</comment>
<proteinExistence type="inferred from homology"/>
<dbReference type="PANTHER" id="PTHR22914">
    <property type="entry name" value="CHITIN SYNTHASE"/>
    <property type="match status" value="1"/>
</dbReference>
<evidence type="ECO:0000256" key="3">
    <source>
        <dbReference type="ARBA" id="ARBA00022475"/>
    </source>
</evidence>
<dbReference type="Pfam" id="PF08407">
    <property type="entry name" value="Chitin_synth_1N"/>
    <property type="match status" value="1"/>
</dbReference>